<dbReference type="RefSeq" id="WP_017632078.1">
    <property type="nucleotide sequence ID" value="NZ_JBFSSG010000179.1"/>
</dbReference>
<keyword evidence="2" id="KW-1185">Reference proteome</keyword>
<evidence type="ECO:0000313" key="1">
    <source>
        <dbReference type="EMBL" id="MEZ8724680.1"/>
    </source>
</evidence>
<proteinExistence type="predicted"/>
<dbReference type="Proteomes" id="UP001570071">
    <property type="component" value="Unassembled WGS sequence"/>
</dbReference>
<organism evidence="1 2">
    <name type="scientific">Vibrio pomeroyi</name>
    <dbReference type="NCBI Taxonomy" id="198832"/>
    <lineage>
        <taxon>Bacteria</taxon>
        <taxon>Pseudomonadati</taxon>
        <taxon>Pseudomonadota</taxon>
        <taxon>Gammaproteobacteria</taxon>
        <taxon>Vibrionales</taxon>
        <taxon>Vibrionaceae</taxon>
        <taxon>Vibrio</taxon>
    </lineage>
</organism>
<comment type="caution">
    <text evidence="1">The sequence shown here is derived from an EMBL/GenBank/DDBJ whole genome shotgun (WGS) entry which is preliminary data.</text>
</comment>
<gene>
    <name evidence="1" type="ORF">AB6D66_26935</name>
</gene>
<name>A0ABV4N5D2_9VIBR</name>
<accession>A0ABV4N5D2</accession>
<dbReference type="EMBL" id="JBFSSG010000179">
    <property type="protein sequence ID" value="MEZ8724680.1"/>
    <property type="molecule type" value="Genomic_DNA"/>
</dbReference>
<sequence>MRYFSKRYKTKVNTLLHLAKINDLPLRFIIDTLKGRSILKQDERYKKRDGQRVIWGEVDISCSTAAFPLETLKGKRLNSLAICFTLEQFHALEERYGHCPENITVEAIAGLFTI</sequence>
<reference evidence="1 2" key="1">
    <citation type="journal article" date="2024" name="ISME J.">
        <title>Tailless and filamentous prophages are predominant in marine Vibrio.</title>
        <authorList>
            <person name="Steensen K."/>
            <person name="Seneca J."/>
            <person name="Bartlau N."/>
            <person name="Yu X.A."/>
            <person name="Hussain F.A."/>
            <person name="Polz M.F."/>
        </authorList>
    </citation>
    <scope>NUCLEOTIDE SEQUENCE [LARGE SCALE GENOMIC DNA]</scope>
    <source>
        <strain evidence="1 2">10N.239.312.F12</strain>
    </source>
</reference>
<protein>
    <submittedName>
        <fullName evidence="1">Uncharacterized protein</fullName>
    </submittedName>
</protein>
<evidence type="ECO:0000313" key="2">
    <source>
        <dbReference type="Proteomes" id="UP001570071"/>
    </source>
</evidence>